<evidence type="ECO:0000313" key="1">
    <source>
        <dbReference type="EMBL" id="ETR71473.1"/>
    </source>
</evidence>
<accession>A0A1V1P9N7</accession>
<reference evidence="2" key="1">
    <citation type="submission" date="2012-11" db="EMBL/GenBank/DDBJ databases">
        <authorList>
            <person name="Lucero-Rivera Y.E."/>
            <person name="Tovar-Ramirez D."/>
        </authorList>
    </citation>
    <scope>NUCLEOTIDE SEQUENCE [LARGE SCALE GENOMIC DNA]</scope>
    <source>
        <strain evidence="2">Araruama</strain>
    </source>
</reference>
<organism evidence="1 2">
    <name type="scientific">Candidatus Magnetoglobus multicellularis str. Araruama</name>
    <dbReference type="NCBI Taxonomy" id="890399"/>
    <lineage>
        <taxon>Bacteria</taxon>
        <taxon>Pseudomonadati</taxon>
        <taxon>Thermodesulfobacteriota</taxon>
        <taxon>Desulfobacteria</taxon>
        <taxon>Desulfobacterales</taxon>
        <taxon>Desulfobacteraceae</taxon>
        <taxon>Candidatus Magnetoglobus</taxon>
    </lineage>
</organism>
<name>A0A1V1P9N7_9BACT</name>
<protein>
    <submittedName>
        <fullName evidence="1">Uncharacterized protein</fullName>
    </submittedName>
</protein>
<comment type="caution">
    <text evidence="1">The sequence shown here is derived from an EMBL/GenBank/DDBJ whole genome shotgun (WGS) entry which is preliminary data.</text>
</comment>
<dbReference type="Proteomes" id="UP000189670">
    <property type="component" value="Unassembled WGS sequence"/>
</dbReference>
<proteinExistence type="predicted"/>
<dbReference type="EMBL" id="ATBP01000265">
    <property type="protein sequence ID" value="ETR71473.1"/>
    <property type="molecule type" value="Genomic_DNA"/>
</dbReference>
<evidence type="ECO:0000313" key="2">
    <source>
        <dbReference type="Proteomes" id="UP000189670"/>
    </source>
</evidence>
<dbReference type="AlphaFoldDB" id="A0A1V1P9N7"/>
<sequence length="78" mass="9255">MYTIKLIVTGMLEKKALHKSLKRFFPKQRKSDTPFIRSLFEDIADWFEIKNPIRHGVTNKCVYPDKSLNSKDLILRNM</sequence>
<gene>
    <name evidence="1" type="ORF">OMM_08106</name>
</gene>